<evidence type="ECO:0000313" key="3">
    <source>
        <dbReference type="EMBL" id="ETA66311.1"/>
    </source>
</evidence>
<proteinExistence type="predicted"/>
<keyword evidence="2" id="KW-0472">Membrane</keyword>
<feature type="transmembrane region" description="Helical" evidence="2">
    <location>
        <begin position="126"/>
        <end position="148"/>
    </location>
</feature>
<feature type="transmembrane region" description="Helical" evidence="2">
    <location>
        <begin position="99"/>
        <end position="120"/>
    </location>
</feature>
<dbReference type="PATRIC" id="fig|592678.3.peg.69"/>
<protein>
    <submittedName>
        <fullName evidence="3">Uncharacterized protein</fullName>
    </submittedName>
</protein>
<dbReference type="RefSeq" id="WP_051399386.1">
    <property type="nucleotide sequence ID" value="NZ_KI632509.1"/>
</dbReference>
<feature type="region of interest" description="Disordered" evidence="1">
    <location>
        <begin position="159"/>
        <end position="268"/>
    </location>
</feature>
<evidence type="ECO:0000313" key="4">
    <source>
        <dbReference type="Proteomes" id="UP000054357"/>
    </source>
</evidence>
<name>W9DS72_9PSEU</name>
<dbReference type="OrthoDB" id="3698541at2"/>
<feature type="transmembrane region" description="Helical" evidence="2">
    <location>
        <begin position="41"/>
        <end position="63"/>
    </location>
</feature>
<keyword evidence="2" id="KW-1133">Transmembrane helix</keyword>
<feature type="compositionally biased region" description="Low complexity" evidence="1">
    <location>
        <begin position="159"/>
        <end position="183"/>
    </location>
</feature>
<dbReference type="InterPro" id="IPR035166">
    <property type="entry name" value="DUF5336"/>
</dbReference>
<dbReference type="Pfam" id="PF17270">
    <property type="entry name" value="DUF5336"/>
    <property type="match status" value="1"/>
</dbReference>
<dbReference type="HOGENOM" id="CLU_1041654_0_0_11"/>
<gene>
    <name evidence="3" type="ORF">AmyhaDRAFT_0065</name>
</gene>
<organism evidence="3 4">
    <name type="scientific">Haloechinothrix halophila YIM 93223</name>
    <dbReference type="NCBI Taxonomy" id="592678"/>
    <lineage>
        <taxon>Bacteria</taxon>
        <taxon>Bacillati</taxon>
        <taxon>Actinomycetota</taxon>
        <taxon>Actinomycetes</taxon>
        <taxon>Pseudonocardiales</taxon>
        <taxon>Pseudonocardiaceae</taxon>
        <taxon>Haloechinothrix</taxon>
    </lineage>
</organism>
<accession>W9DS72</accession>
<keyword evidence="2" id="KW-0812">Transmembrane</keyword>
<feature type="compositionally biased region" description="Low complexity" evidence="1">
    <location>
        <begin position="1"/>
        <end position="30"/>
    </location>
</feature>
<dbReference type="EMBL" id="AZAK01000001">
    <property type="protein sequence ID" value="ETA66311.1"/>
    <property type="molecule type" value="Genomic_DNA"/>
</dbReference>
<dbReference type="Proteomes" id="UP000054357">
    <property type="component" value="Unassembled WGS sequence"/>
</dbReference>
<sequence length="268" mass="27376">MTYPSGGFPAQGPQHQPPQQGGQFYSQQPQQGGGRTLDIGLIAYLAVAGLGVLNLFFGFAALVRDANFFEAFGGWVPGLLFIAALTAAFGVLPGDHKPGAWPAVFSLGAVVPFLFFVFSIDADLKTGGVLVLIFGIAQALVAVGAYLIDVGLIKLPKPGQQQPAYGQQPGYGQPGQYGQYGQPHQGGFGQQPGQPQPGQPGQPGAPGGLPGQPPQGQGQPGQPGGQPGQPGQPGVPGGQPGSQPQSGQQPTLYANPQGQFAQQPPQQG</sequence>
<comment type="caution">
    <text evidence="3">The sequence shown here is derived from an EMBL/GenBank/DDBJ whole genome shotgun (WGS) entry which is preliminary data.</text>
</comment>
<feature type="transmembrane region" description="Helical" evidence="2">
    <location>
        <begin position="75"/>
        <end position="92"/>
    </location>
</feature>
<feature type="region of interest" description="Disordered" evidence="1">
    <location>
        <begin position="1"/>
        <end position="31"/>
    </location>
</feature>
<evidence type="ECO:0000256" key="1">
    <source>
        <dbReference type="SAM" id="MobiDB-lite"/>
    </source>
</evidence>
<evidence type="ECO:0000256" key="2">
    <source>
        <dbReference type="SAM" id="Phobius"/>
    </source>
</evidence>
<reference evidence="3 4" key="1">
    <citation type="submission" date="2013-08" db="EMBL/GenBank/DDBJ databases">
        <authorList>
            <consortium name="DOE Joint Genome Institute"/>
            <person name="Klenk H.-P."/>
            <person name="Huntemann M."/>
            <person name="Han J."/>
            <person name="Chen A."/>
            <person name="Kyrpides N."/>
            <person name="Mavromatis K."/>
            <person name="Markowitz V."/>
            <person name="Palaniappan K."/>
            <person name="Ivanova N."/>
            <person name="Schaumberg A."/>
            <person name="Pati A."/>
            <person name="Liolios K."/>
            <person name="Nordberg H.P."/>
            <person name="Cantor M.N."/>
            <person name="Hua S.X."/>
            <person name="Woyke T."/>
        </authorList>
    </citation>
    <scope>NUCLEOTIDE SEQUENCE [LARGE SCALE GENOMIC DNA]</scope>
    <source>
        <strain evidence="3 4">YIM 93223</strain>
    </source>
</reference>
<feature type="compositionally biased region" description="Low complexity" evidence="1">
    <location>
        <begin position="241"/>
        <end position="268"/>
    </location>
</feature>
<feature type="compositionally biased region" description="Gly residues" evidence="1">
    <location>
        <begin position="218"/>
        <end position="228"/>
    </location>
</feature>
<keyword evidence="4" id="KW-1185">Reference proteome</keyword>
<dbReference type="AlphaFoldDB" id="W9DS72"/>